<keyword evidence="2" id="KW-1185">Reference proteome</keyword>
<comment type="caution">
    <text evidence="1">The sequence shown here is derived from an EMBL/GenBank/DDBJ whole genome shotgun (WGS) entry which is preliminary data.</text>
</comment>
<dbReference type="EMBL" id="JBHSED010000040">
    <property type="protein sequence ID" value="MFC4305806.1"/>
    <property type="molecule type" value="Genomic_DNA"/>
</dbReference>
<name>A0ABV8SE00_9BACL</name>
<dbReference type="Proteomes" id="UP001595755">
    <property type="component" value="Unassembled WGS sequence"/>
</dbReference>
<evidence type="ECO:0000313" key="2">
    <source>
        <dbReference type="Proteomes" id="UP001595755"/>
    </source>
</evidence>
<sequence>MSIEKLMGAIKQASMGVVEAGAPVAVRVGTIKSVSPLAVTIDQRLTLTSEFLLRTTSTLPLKVTIGGTDYPVRDDLQAGDRVVLLRVQGGQQYVILDKVVDG</sequence>
<accession>A0ABV8SE00</accession>
<reference evidence="2" key="1">
    <citation type="journal article" date="2019" name="Int. J. Syst. Evol. Microbiol.">
        <title>The Global Catalogue of Microorganisms (GCM) 10K type strain sequencing project: providing services to taxonomists for standard genome sequencing and annotation.</title>
        <authorList>
            <consortium name="The Broad Institute Genomics Platform"/>
            <consortium name="The Broad Institute Genome Sequencing Center for Infectious Disease"/>
            <person name="Wu L."/>
            <person name="Ma J."/>
        </authorList>
    </citation>
    <scope>NUCLEOTIDE SEQUENCE [LARGE SCALE GENOMIC DNA]</scope>
    <source>
        <strain evidence="2">CGMCC 4.1641</strain>
    </source>
</reference>
<organism evidence="1 2">
    <name type="scientific">Cohnella boryungensis</name>
    <dbReference type="NCBI Taxonomy" id="768479"/>
    <lineage>
        <taxon>Bacteria</taxon>
        <taxon>Bacillati</taxon>
        <taxon>Bacillota</taxon>
        <taxon>Bacilli</taxon>
        <taxon>Bacillales</taxon>
        <taxon>Paenibacillaceae</taxon>
        <taxon>Cohnella</taxon>
    </lineage>
</organism>
<protein>
    <submittedName>
        <fullName evidence="1">DUF2577 domain-containing protein</fullName>
    </submittedName>
</protein>
<dbReference type="RefSeq" id="WP_204601378.1">
    <property type="nucleotide sequence ID" value="NZ_JBHSED010000040.1"/>
</dbReference>
<evidence type="ECO:0000313" key="1">
    <source>
        <dbReference type="EMBL" id="MFC4305806.1"/>
    </source>
</evidence>
<proteinExistence type="predicted"/>
<dbReference type="Pfam" id="PF10844">
    <property type="entry name" value="DUF2577"/>
    <property type="match status" value="2"/>
</dbReference>
<gene>
    <name evidence="1" type="ORF">ACFO1S_20455</name>
</gene>
<dbReference type="InterPro" id="IPR022555">
    <property type="entry name" value="DUF2577"/>
</dbReference>